<protein>
    <submittedName>
        <fullName evidence="1">Uncharacterized protein</fullName>
    </submittedName>
</protein>
<evidence type="ECO:0000313" key="2">
    <source>
        <dbReference type="Proteomes" id="UP000813462"/>
    </source>
</evidence>
<gene>
    <name evidence="1" type="ORF">FEM48_Zijuj11G0155400</name>
</gene>
<dbReference type="EMBL" id="JAEACU010000011">
    <property type="protein sequence ID" value="KAH7515055.1"/>
    <property type="molecule type" value="Genomic_DNA"/>
</dbReference>
<accession>A0A978UJS4</accession>
<evidence type="ECO:0000313" key="1">
    <source>
        <dbReference type="EMBL" id="KAH7515055.1"/>
    </source>
</evidence>
<sequence>MASNVFGIPITNQTLEAMPKYQEKEITATDRAYEALIMKSADNKDVNARKLVESLKPKYSAVVCTEIRVADHYKGIDWSSIYNYKLSKFDQYSNDMWNGCYSSVITGYSDVIDAILRRLGNNDAVMVDEAEFLCHQQLQNLYISIREAKSTHAPLARASINFGTSHNAIEKEREDFLKILNDQVTDVLRRRPKTMDFSMSCESSMKLQSAKAKLSDVKSFTVALGKEATAVMLSVEDQQ</sequence>
<name>A0A978UJS4_ZIZJJ</name>
<dbReference type="AlphaFoldDB" id="A0A978UJS4"/>
<reference evidence="1" key="1">
    <citation type="journal article" date="2021" name="Front. Plant Sci.">
        <title>Chromosome-Scale Genome Assembly for Chinese Sour Jujube and Insights Into Its Genome Evolution and Domestication Signature.</title>
        <authorList>
            <person name="Shen L.-Y."/>
            <person name="Luo H."/>
            <person name="Wang X.-L."/>
            <person name="Wang X.-M."/>
            <person name="Qiu X.-J."/>
            <person name="Liu H."/>
            <person name="Zhou S.-S."/>
            <person name="Jia K.-H."/>
            <person name="Nie S."/>
            <person name="Bao Y.-T."/>
            <person name="Zhang R.-G."/>
            <person name="Yun Q.-Z."/>
            <person name="Chai Y.-H."/>
            <person name="Lu J.-Y."/>
            <person name="Li Y."/>
            <person name="Zhao S.-W."/>
            <person name="Mao J.-F."/>
            <person name="Jia S.-G."/>
            <person name="Mao Y.-M."/>
        </authorList>
    </citation>
    <scope>NUCLEOTIDE SEQUENCE</scope>
    <source>
        <strain evidence="1">AT0</strain>
        <tissue evidence="1">Leaf</tissue>
    </source>
</reference>
<proteinExistence type="predicted"/>
<dbReference type="Proteomes" id="UP000813462">
    <property type="component" value="Unassembled WGS sequence"/>
</dbReference>
<comment type="caution">
    <text evidence="1">The sequence shown here is derived from an EMBL/GenBank/DDBJ whole genome shotgun (WGS) entry which is preliminary data.</text>
</comment>
<organism evidence="1 2">
    <name type="scientific">Ziziphus jujuba var. spinosa</name>
    <dbReference type="NCBI Taxonomy" id="714518"/>
    <lineage>
        <taxon>Eukaryota</taxon>
        <taxon>Viridiplantae</taxon>
        <taxon>Streptophyta</taxon>
        <taxon>Embryophyta</taxon>
        <taxon>Tracheophyta</taxon>
        <taxon>Spermatophyta</taxon>
        <taxon>Magnoliopsida</taxon>
        <taxon>eudicotyledons</taxon>
        <taxon>Gunneridae</taxon>
        <taxon>Pentapetalae</taxon>
        <taxon>rosids</taxon>
        <taxon>fabids</taxon>
        <taxon>Rosales</taxon>
        <taxon>Rhamnaceae</taxon>
        <taxon>Paliureae</taxon>
        <taxon>Ziziphus</taxon>
    </lineage>
</organism>